<organism evidence="2 3">
    <name type="scientific">Phocaeicola vulgatus</name>
    <name type="common">Bacteroides vulgatus</name>
    <dbReference type="NCBI Taxonomy" id="821"/>
    <lineage>
        <taxon>Bacteria</taxon>
        <taxon>Pseudomonadati</taxon>
        <taxon>Bacteroidota</taxon>
        <taxon>Bacteroidia</taxon>
        <taxon>Bacteroidales</taxon>
        <taxon>Bacteroidaceae</taxon>
        <taxon>Phocaeicola</taxon>
    </lineage>
</organism>
<dbReference type="Proteomes" id="UP001199363">
    <property type="component" value="Unassembled WGS sequence"/>
</dbReference>
<evidence type="ECO:0000313" key="3">
    <source>
        <dbReference type="Proteomes" id="UP001199363"/>
    </source>
</evidence>
<accession>A0AAW4UUP6</accession>
<feature type="transmembrane region" description="Helical" evidence="1">
    <location>
        <begin position="47"/>
        <end position="72"/>
    </location>
</feature>
<name>A0AAW4UUP6_PHOVU</name>
<comment type="caution">
    <text evidence="2">The sequence shown here is derived from an EMBL/GenBank/DDBJ whole genome shotgun (WGS) entry which is preliminary data.</text>
</comment>
<keyword evidence="1" id="KW-0812">Transmembrane</keyword>
<keyword evidence="1" id="KW-0472">Membrane</keyword>
<gene>
    <name evidence="2" type="ORF">LI282_11090</name>
</gene>
<proteinExistence type="predicted"/>
<dbReference type="EMBL" id="JAJCQG010000032">
    <property type="protein sequence ID" value="MCB7281580.1"/>
    <property type="molecule type" value="Genomic_DNA"/>
</dbReference>
<dbReference type="AlphaFoldDB" id="A0AAW4UUP6"/>
<keyword evidence="1" id="KW-1133">Transmembrane helix</keyword>
<evidence type="ECO:0000313" key="2">
    <source>
        <dbReference type="EMBL" id="MCB7281580.1"/>
    </source>
</evidence>
<protein>
    <recommendedName>
        <fullName evidence="4">Lipoprotein</fullName>
    </recommendedName>
</protein>
<reference evidence="2" key="1">
    <citation type="submission" date="2021-10" db="EMBL/GenBank/DDBJ databases">
        <title>Collection of gut derived symbiotic bacterial strains cultured from healthy donors.</title>
        <authorList>
            <person name="Lin H."/>
            <person name="Littmann E."/>
            <person name="Kohout C."/>
            <person name="Pamer E.G."/>
        </authorList>
    </citation>
    <scope>NUCLEOTIDE SEQUENCE</scope>
    <source>
        <strain evidence="2">DFI.1.167</strain>
    </source>
</reference>
<dbReference type="PROSITE" id="PS51257">
    <property type="entry name" value="PROKAR_LIPOPROTEIN"/>
    <property type="match status" value="1"/>
</dbReference>
<evidence type="ECO:0000256" key="1">
    <source>
        <dbReference type="SAM" id="Phobius"/>
    </source>
</evidence>
<sequence>MKENFQIHIWLGLLLCLLGMSCSDDTPAKGDDPGNGNTELEVNEWIESVSCAVIICGITTFLLKISWISLLIPKHSLDLCSV</sequence>
<evidence type="ECO:0008006" key="4">
    <source>
        <dbReference type="Google" id="ProtNLM"/>
    </source>
</evidence>